<accession>A0AAE9BPY3</accession>
<organism evidence="1 2">
    <name type="scientific">Synechococcus T7-like virus S-TIP28</name>
    <dbReference type="NCBI Taxonomy" id="1332140"/>
    <lineage>
        <taxon>Viruses</taxon>
        <taxon>Duplodnaviria</taxon>
        <taxon>Heunggongvirae</taxon>
        <taxon>Uroviricota</taxon>
        <taxon>Caudoviricetes</taxon>
        <taxon>Autographivirales</taxon>
        <taxon>Autographivirales incertae sedis</taxon>
        <taxon>Tiranvirus</taxon>
        <taxon>Tiranvirus STIP28</taxon>
    </lineage>
</organism>
<sequence length="156" mass="16634">MSNTQGPFTFDGPNKIISCAPGTYSFSAAGIYSRWKDWLQDDPERMRFEPAFSGSVGGESLGGGVFVGGYFFLQNGWVIRPMEQDHQLIVSGNLFPIPDNAALFTSTLGDFQVVVGMRTSSLTQQVVSSSGGGGSGVSQSDIDEIKRNTGLIPGLL</sequence>
<reference evidence="1" key="1">
    <citation type="submission" date="2021-08" db="EMBL/GenBank/DDBJ databases">
        <authorList>
            <person name="Shitrit D."/>
            <person name="Kirzner S."/>
            <person name="Dekel-Bird N.P."/>
            <person name="Avrani S."/>
            <person name="Sabehi G."/>
            <person name="Perkarsky I."/>
            <person name="Peleg M."/>
            <person name="Tahan R."/>
            <person name="Kondratyeva K."/>
            <person name="Lindell D."/>
        </authorList>
    </citation>
    <scope>NUCLEOTIDE SEQUENCE</scope>
</reference>
<evidence type="ECO:0000313" key="1">
    <source>
        <dbReference type="EMBL" id="UAW01100.1"/>
    </source>
</evidence>
<evidence type="ECO:0000313" key="2">
    <source>
        <dbReference type="Proteomes" id="UP000828768"/>
    </source>
</evidence>
<protein>
    <submittedName>
        <fullName evidence="1">Uncharacterized protein</fullName>
    </submittedName>
</protein>
<gene>
    <name evidence="1" type="ORF">STIP28_58</name>
</gene>
<dbReference type="EMBL" id="MZ803112">
    <property type="protein sequence ID" value="UAW01100.1"/>
    <property type="molecule type" value="Genomic_DNA"/>
</dbReference>
<name>A0AAE9BPY3_9CAUD</name>
<proteinExistence type="predicted"/>
<dbReference type="Proteomes" id="UP000828768">
    <property type="component" value="Segment"/>
</dbReference>
<keyword evidence="2" id="KW-1185">Reference proteome</keyword>